<dbReference type="RefSeq" id="WP_370892385.1">
    <property type="nucleotide sequence ID" value="NZ_JBGJLR010000010.1"/>
</dbReference>
<gene>
    <name evidence="1" type="ORF">ACBP88_10055</name>
</gene>
<evidence type="ECO:0008006" key="3">
    <source>
        <dbReference type="Google" id="ProtNLM"/>
    </source>
</evidence>
<evidence type="ECO:0000313" key="1">
    <source>
        <dbReference type="EMBL" id="MEZ2739783.1"/>
    </source>
</evidence>
<reference evidence="1 2" key="1">
    <citation type="submission" date="2024-08" db="EMBL/GenBank/DDBJ databases">
        <authorList>
            <person name="Feng Z."/>
            <person name="Ronholm J."/>
        </authorList>
    </citation>
    <scope>NUCLEOTIDE SEQUENCE [LARGE SCALE GENOMIC DNA]</scope>
    <source>
        <strain evidence="1 2">4-AB0-8</strain>
    </source>
</reference>
<comment type="caution">
    <text evidence="1">The sequence shown here is derived from an EMBL/GenBank/DDBJ whole genome shotgun (WGS) entry which is preliminary data.</text>
</comment>
<sequence length="128" mass="13398">MLSQPASPPARRAITAVLVLWLCVLAAGVWAPVARAQLAAQGVERLCSGEMAPQWAPSPATHAGHGDALGTALHHQIDCPLCMPVLAPPTSAQTSCVHSLSAQAPVARAQMRLSRLAFHWPPPRGPPL</sequence>
<accession>A0ABV4IHA9</accession>
<organism evidence="1 2">
    <name type="scientific">Comamonas jiangduensis</name>
    <dbReference type="NCBI Taxonomy" id="1194168"/>
    <lineage>
        <taxon>Bacteria</taxon>
        <taxon>Pseudomonadati</taxon>
        <taxon>Pseudomonadota</taxon>
        <taxon>Betaproteobacteria</taxon>
        <taxon>Burkholderiales</taxon>
        <taxon>Comamonadaceae</taxon>
        <taxon>Comamonas</taxon>
    </lineage>
</organism>
<name>A0ABV4IHA9_9BURK</name>
<protein>
    <recommendedName>
        <fullName evidence="3">DUF2946 domain-containing protein</fullName>
    </recommendedName>
</protein>
<keyword evidence="2" id="KW-1185">Reference proteome</keyword>
<dbReference type="EMBL" id="JBGJLR010000010">
    <property type="protein sequence ID" value="MEZ2739783.1"/>
    <property type="molecule type" value="Genomic_DNA"/>
</dbReference>
<proteinExistence type="predicted"/>
<dbReference type="Proteomes" id="UP001567350">
    <property type="component" value="Unassembled WGS sequence"/>
</dbReference>
<evidence type="ECO:0000313" key="2">
    <source>
        <dbReference type="Proteomes" id="UP001567350"/>
    </source>
</evidence>